<name>A0A6C0J1Y5_9ZZZZ</name>
<sequence length="597" mass="69915">MKRTLDEFVCNNTRSKRPKLCSLDDIKDDYFISATRLFNYITGDAIVDWFKLSSFSNKIPCNKDKFNNHIMQRGIEFEKNLIQYLKNKHDIVTVSEVINDTTIKKTKDLMFQGVPIIHSAPLRNDKKKLHGVADLLVRSDYINQVIDIDPLKENEITKYSPILDKNYYYIVIDIKFSTLPLRADNTHILNSQKYSAYKAQCLVYTEATGLIQGYTAPIAFILGRRNKNTKQGISNHNYSCINKIGRISYDSVDKDVPIKMNKAIRWLKDVRKYGKKWITNPPSRLELYPNMCIDSGKWNKLKQAIADDIGELTKVWNVGIKNRKEAFKKGIKSLNDKNCTSKILNIHGKRADIIDNIISINNQSEHKVLPKVITNNINNWKLRSNEVFVDFETISDIFDEFNNLPFQKPKDLIFMIGVGYVEDNEFIYKNFCCEEITRENEFKIMNEFNTFLKNRNYPKMYCWYAEENFWRIAEQRQFDIACSNNEIETKDLISDTWKVDNWVDLYAIFQKEPIVIKNCYKFGLKNIAKALYDHKLILTKLDSSCDSGLSCMVKAWEAYNSKIDINNSEVMIDIKNYNKFDCKVLWEILNYLRINHT</sequence>
<evidence type="ECO:0000313" key="2">
    <source>
        <dbReference type="EMBL" id="QHT98685.1"/>
    </source>
</evidence>
<organism evidence="2">
    <name type="scientific">viral metagenome</name>
    <dbReference type="NCBI Taxonomy" id="1070528"/>
    <lineage>
        <taxon>unclassified sequences</taxon>
        <taxon>metagenomes</taxon>
        <taxon>organismal metagenomes</taxon>
    </lineage>
</organism>
<evidence type="ECO:0000259" key="1">
    <source>
        <dbReference type="Pfam" id="PF13482"/>
    </source>
</evidence>
<dbReference type="SUPFAM" id="SSF53098">
    <property type="entry name" value="Ribonuclease H-like"/>
    <property type="match status" value="1"/>
</dbReference>
<accession>A0A6C0J1Y5</accession>
<reference evidence="2" key="1">
    <citation type="journal article" date="2020" name="Nature">
        <title>Giant virus diversity and host interactions through global metagenomics.</title>
        <authorList>
            <person name="Schulz F."/>
            <person name="Roux S."/>
            <person name="Paez-Espino D."/>
            <person name="Jungbluth S."/>
            <person name="Walsh D.A."/>
            <person name="Denef V.J."/>
            <person name="McMahon K.D."/>
            <person name="Konstantinidis K.T."/>
            <person name="Eloe-Fadrosh E.A."/>
            <person name="Kyrpides N.C."/>
            <person name="Woyke T."/>
        </authorList>
    </citation>
    <scope>NUCLEOTIDE SEQUENCE</scope>
    <source>
        <strain evidence="2">GVMAG-M-3300025676-16</strain>
    </source>
</reference>
<dbReference type="InterPro" id="IPR038720">
    <property type="entry name" value="YprB_RNase_H-like_dom"/>
</dbReference>
<dbReference type="AlphaFoldDB" id="A0A6C0J1Y5"/>
<dbReference type="Pfam" id="PF13482">
    <property type="entry name" value="RNase_H_2"/>
    <property type="match status" value="1"/>
</dbReference>
<protein>
    <recommendedName>
        <fullName evidence="1">YprB ribonuclease H-like domain-containing protein</fullName>
    </recommendedName>
</protein>
<dbReference type="InterPro" id="IPR012337">
    <property type="entry name" value="RNaseH-like_sf"/>
</dbReference>
<proteinExistence type="predicted"/>
<dbReference type="EMBL" id="MN740295">
    <property type="protein sequence ID" value="QHT98685.1"/>
    <property type="molecule type" value="Genomic_DNA"/>
</dbReference>
<feature type="domain" description="YprB ribonuclease H-like" evidence="1">
    <location>
        <begin position="406"/>
        <end position="592"/>
    </location>
</feature>